<feature type="region of interest" description="Disordered" evidence="1">
    <location>
        <begin position="27"/>
        <end position="73"/>
    </location>
</feature>
<dbReference type="EMBL" id="QLNT01000002">
    <property type="protein sequence ID" value="KAF3076105.1"/>
    <property type="molecule type" value="Genomic_DNA"/>
</dbReference>
<organism evidence="2 3">
    <name type="scientific">Trichoderma lentiforme</name>
    <dbReference type="NCBI Taxonomy" id="1567552"/>
    <lineage>
        <taxon>Eukaryota</taxon>
        <taxon>Fungi</taxon>
        <taxon>Dikarya</taxon>
        <taxon>Ascomycota</taxon>
        <taxon>Pezizomycotina</taxon>
        <taxon>Sordariomycetes</taxon>
        <taxon>Hypocreomycetidae</taxon>
        <taxon>Hypocreales</taxon>
        <taxon>Hypocreaceae</taxon>
        <taxon>Trichoderma</taxon>
    </lineage>
</organism>
<feature type="compositionally biased region" description="Polar residues" evidence="1">
    <location>
        <begin position="60"/>
        <end position="73"/>
    </location>
</feature>
<protein>
    <submittedName>
        <fullName evidence="2">Uncharacterized protein</fullName>
    </submittedName>
</protein>
<gene>
    <name evidence="2" type="ORF">CFAM422_001112</name>
</gene>
<evidence type="ECO:0000313" key="3">
    <source>
        <dbReference type="Proteomes" id="UP000801864"/>
    </source>
</evidence>
<evidence type="ECO:0000313" key="2">
    <source>
        <dbReference type="EMBL" id="KAF3076105.1"/>
    </source>
</evidence>
<dbReference type="Proteomes" id="UP000801864">
    <property type="component" value="Unassembled WGS sequence"/>
</dbReference>
<comment type="caution">
    <text evidence="2">The sequence shown here is derived from an EMBL/GenBank/DDBJ whole genome shotgun (WGS) entry which is preliminary data.</text>
</comment>
<sequence>MSLICIPGKRTSTLASAKLATFPKRWARHLDAPAPTDRKSRRSRSHDSPICFGPRRPPYHSSSKLLSQHSMTD</sequence>
<accession>A0A9P4XNZ8</accession>
<keyword evidence="3" id="KW-1185">Reference proteome</keyword>
<dbReference type="AlphaFoldDB" id="A0A9P4XNZ8"/>
<name>A0A9P4XNZ8_9HYPO</name>
<reference evidence="2 3" key="1">
    <citation type="submission" date="2018-06" db="EMBL/GenBank/DDBJ databases">
        <title>Genome analysis of cellulolytic fungus Trichoderma lentiforme CFAM-422.</title>
        <authorList>
            <person name="Steindorff A.S."/>
            <person name="Formighieri E.F."/>
            <person name="Midorikawa G.E.O."/>
            <person name="Tamietti M.S."/>
            <person name="Ramos E.Z."/>
            <person name="Silva A.S."/>
            <person name="Bon E.P.S."/>
            <person name="Mendes T.D."/>
            <person name="Damaso M.C.T."/>
            <person name="Favaro L.C.L."/>
        </authorList>
    </citation>
    <scope>NUCLEOTIDE SEQUENCE [LARGE SCALE GENOMIC DNA]</scope>
    <source>
        <strain evidence="2 3">CFAM-422</strain>
    </source>
</reference>
<evidence type="ECO:0000256" key="1">
    <source>
        <dbReference type="SAM" id="MobiDB-lite"/>
    </source>
</evidence>
<proteinExistence type="predicted"/>